<dbReference type="PANTHER" id="PTHR30341">
    <property type="entry name" value="SODIUM ION/PROTON ANTIPORTER NHAA-RELATED"/>
    <property type="match status" value="1"/>
</dbReference>
<name>A0AA95KLK6_9GAMM</name>
<evidence type="ECO:0000256" key="6">
    <source>
        <dbReference type="ARBA" id="ARBA00023201"/>
    </source>
</evidence>
<keyword evidence="5 7" id="KW-0472">Membrane</keyword>
<dbReference type="Gene3D" id="1.20.1530.10">
    <property type="entry name" value="Na+/H+ antiporter like domain"/>
    <property type="match status" value="1"/>
</dbReference>
<dbReference type="Pfam" id="PF06965">
    <property type="entry name" value="Na_H_antiport_1"/>
    <property type="match status" value="1"/>
</dbReference>
<comment type="function">
    <text evidence="7">Na(+)/H(+) antiporter that extrudes sodium in exchange for external protons.</text>
</comment>
<dbReference type="GO" id="GO:0015385">
    <property type="term" value="F:sodium:proton antiporter activity"/>
    <property type="evidence" value="ECO:0007669"/>
    <property type="project" value="UniProtKB-UniRule"/>
</dbReference>
<dbReference type="NCBIfam" id="NF007111">
    <property type="entry name" value="PRK09560.1"/>
    <property type="match status" value="1"/>
</dbReference>
<keyword evidence="7" id="KW-0915">Sodium</keyword>
<evidence type="ECO:0000256" key="4">
    <source>
        <dbReference type="ARBA" id="ARBA00022989"/>
    </source>
</evidence>
<feature type="transmembrane region" description="Helical" evidence="7">
    <location>
        <begin position="93"/>
        <end position="114"/>
    </location>
</feature>
<dbReference type="KEGG" id="tdu:QJT80_05590"/>
<feature type="transmembrane region" description="Helical" evidence="7">
    <location>
        <begin position="291"/>
        <end position="309"/>
    </location>
</feature>
<evidence type="ECO:0000313" key="8">
    <source>
        <dbReference type="EMBL" id="WGZ91953.1"/>
    </source>
</evidence>
<keyword evidence="2 7" id="KW-1003">Cell membrane</keyword>
<comment type="catalytic activity">
    <reaction evidence="7">
        <text>Na(+)(in) + 2 H(+)(out) = Na(+)(out) + 2 H(+)(in)</text>
        <dbReference type="Rhea" id="RHEA:29251"/>
        <dbReference type="ChEBI" id="CHEBI:15378"/>
        <dbReference type="ChEBI" id="CHEBI:29101"/>
    </reaction>
</comment>
<feature type="transmembrane region" description="Helical" evidence="7">
    <location>
        <begin position="363"/>
        <end position="380"/>
    </location>
</feature>
<dbReference type="NCBIfam" id="NF007112">
    <property type="entry name" value="PRK09561.1"/>
    <property type="match status" value="1"/>
</dbReference>
<gene>
    <name evidence="7 8" type="primary">nhaA</name>
    <name evidence="8" type="ORF">QJT80_05590</name>
</gene>
<feature type="transmembrane region" description="Helical" evidence="7">
    <location>
        <begin position="179"/>
        <end position="199"/>
    </location>
</feature>
<evidence type="ECO:0000256" key="7">
    <source>
        <dbReference type="HAMAP-Rule" id="MF_01844"/>
    </source>
</evidence>
<feature type="transmembrane region" description="Helical" evidence="7">
    <location>
        <begin position="329"/>
        <end position="351"/>
    </location>
</feature>
<reference evidence="8" key="2">
    <citation type="submission" date="2023-04" db="EMBL/GenBank/DDBJ databases">
        <authorList>
            <person name="Beletskiy A.V."/>
            <person name="Mardanov A.V."/>
            <person name="Ravin N.V."/>
        </authorList>
    </citation>
    <scope>NUCLEOTIDE SEQUENCE</scope>
    <source>
        <strain evidence="8">GKL-01</strain>
    </source>
</reference>
<keyword evidence="4 7" id="KW-1133">Transmembrane helix</keyword>
<dbReference type="PANTHER" id="PTHR30341:SF0">
    <property type="entry name" value="NA(+)_H(+) ANTIPORTER NHAA"/>
    <property type="match status" value="1"/>
</dbReference>
<keyword evidence="7" id="KW-0813">Transport</keyword>
<feature type="transmembrane region" description="Helical" evidence="7">
    <location>
        <begin position="259"/>
        <end position="279"/>
    </location>
</feature>
<reference evidence="8" key="1">
    <citation type="journal article" date="2023" name="Int. J. Mol. Sci.">
        <title>Metagenomics Revealed a New Genus 'Candidatus Thiocaldithrix dubininis' gen. nov., sp. nov. and a New Species 'Candidatus Thiothrix putei' sp. nov. in the Family Thiotrichaceae, Some Members of Which Have Traits of Both Na+- and H+-Motive Energetics.</title>
        <authorList>
            <person name="Ravin N.V."/>
            <person name="Muntyan M.S."/>
            <person name="Smolyakov D.D."/>
            <person name="Rudenko T.S."/>
            <person name="Beletsky A.V."/>
            <person name="Mardanov A.V."/>
            <person name="Grabovich M.Y."/>
        </authorList>
    </citation>
    <scope>NUCLEOTIDE SEQUENCE</scope>
    <source>
        <strain evidence="8">GKL-01</strain>
    </source>
</reference>
<evidence type="ECO:0000256" key="5">
    <source>
        <dbReference type="ARBA" id="ARBA00023136"/>
    </source>
</evidence>
<evidence type="ECO:0000256" key="2">
    <source>
        <dbReference type="ARBA" id="ARBA00022475"/>
    </source>
</evidence>
<dbReference type="AlphaFoldDB" id="A0AA95KLK6"/>
<dbReference type="Proteomes" id="UP001300672">
    <property type="component" value="Chromosome"/>
</dbReference>
<dbReference type="EMBL" id="CP124755">
    <property type="protein sequence ID" value="WGZ91953.1"/>
    <property type="molecule type" value="Genomic_DNA"/>
</dbReference>
<dbReference type="GO" id="GO:0005886">
    <property type="term" value="C:plasma membrane"/>
    <property type="evidence" value="ECO:0007669"/>
    <property type="project" value="UniProtKB-SubCell"/>
</dbReference>
<protein>
    <recommendedName>
        <fullName evidence="7">Na(+)/H(+) antiporter NhaA</fullName>
    </recommendedName>
    <alternativeName>
        <fullName evidence="7">Sodium/proton antiporter NhaA</fullName>
    </alternativeName>
</protein>
<dbReference type="InterPro" id="IPR004670">
    <property type="entry name" value="NhaA"/>
</dbReference>
<dbReference type="NCBIfam" id="TIGR00773">
    <property type="entry name" value="NhaA"/>
    <property type="match status" value="1"/>
</dbReference>
<evidence type="ECO:0000256" key="3">
    <source>
        <dbReference type="ARBA" id="ARBA00022692"/>
    </source>
</evidence>
<comment type="similarity">
    <text evidence="7">Belongs to the NhaA Na(+)/H(+) (TC 2.A.33) antiporter family.</text>
</comment>
<keyword evidence="3 7" id="KW-0812">Transmembrane</keyword>
<feature type="transmembrane region" description="Helical" evidence="7">
    <location>
        <begin position="206"/>
        <end position="239"/>
    </location>
</feature>
<dbReference type="GO" id="GO:0006885">
    <property type="term" value="P:regulation of pH"/>
    <property type="evidence" value="ECO:0007669"/>
    <property type="project" value="UniProtKB-UniRule"/>
</dbReference>
<keyword evidence="7" id="KW-0050">Antiport</keyword>
<dbReference type="HAMAP" id="MF_01844">
    <property type="entry name" value="NhaA"/>
    <property type="match status" value="1"/>
</dbReference>
<evidence type="ECO:0000256" key="1">
    <source>
        <dbReference type="ARBA" id="ARBA00004429"/>
    </source>
</evidence>
<proteinExistence type="inferred from homology"/>
<keyword evidence="7" id="KW-0406">Ion transport</keyword>
<comment type="subcellular location">
    <subcellularLocation>
        <location evidence="1">Cell inner membrane</location>
        <topology evidence="1">Multi-pass membrane protein</topology>
    </subcellularLocation>
    <subcellularLocation>
        <location evidence="7">Cell membrane</location>
        <topology evidence="7">Multi-pass membrane protein</topology>
    </subcellularLocation>
</comment>
<feature type="transmembrane region" description="Helical" evidence="7">
    <location>
        <begin position="120"/>
        <end position="142"/>
    </location>
</feature>
<organism evidence="8">
    <name type="scientific">Candidatus Thiocaldithrix dubininis</name>
    <dbReference type="NCBI Taxonomy" id="3080823"/>
    <lineage>
        <taxon>Bacteria</taxon>
        <taxon>Pseudomonadati</taxon>
        <taxon>Pseudomonadota</taxon>
        <taxon>Gammaproteobacteria</taxon>
        <taxon>Thiotrichales</taxon>
        <taxon>Thiotrichaceae</taxon>
        <taxon>Candidatus Thiocaldithrix</taxon>
    </lineage>
</organism>
<sequence>MPRLTNRLSATFVSFFESERSSSLLLIGCTLLSVLLANSAMGNAYVHFWHQDVFGISLEHWVNDGLMAIFFLMIGLELERELYSGELSSVKKALLPAIAATGGVIVPALIHLFFNAGTNTQAGIAIPMATDIAFALGIIALLGSRIPASLKVFLVALAVIDDLIAVIIIAVFYTADLNLLYLAAALSTFAFLLFCNLKLRIMSLPLYLIGGVLMWVFMLKSGVHATIAGVLLAFAIPYSAKSEDSHSPSHKLENFLHKPVAFIILPIFALANTGVILSADWASQFLQTNSLGIMTGLILGKPLGIYLSSYLAVSHRVCQLPEGLNWNHIFGVGLVAGIGFTMSIFITNLAFPAQTDLINASKIAIFSASLIAGTFGYLWLARYSHSR</sequence>
<feature type="transmembrane region" description="Helical" evidence="7">
    <location>
        <begin position="154"/>
        <end position="173"/>
    </location>
</feature>
<accession>A0AA95KLK6</accession>
<dbReference type="InterPro" id="IPR023171">
    <property type="entry name" value="Na/H_antiporter_dom_sf"/>
</dbReference>
<keyword evidence="6 7" id="KW-0739">Sodium transport</keyword>